<evidence type="ECO:0008006" key="3">
    <source>
        <dbReference type="Google" id="ProtNLM"/>
    </source>
</evidence>
<protein>
    <recommendedName>
        <fullName evidence="3">Pyridoxal phosphate phosphatase PHOSPHO2</fullName>
    </recommendedName>
</protein>
<sequence length="78" mass="9220">MSLAVFDFDRTIVDDDSDATIIRRLREKKPPPEWEQSNYDWTPYMSDVPLIQYYRDQEPPSFTLMEYYSSSISSLSQG</sequence>
<organism evidence="1 2">
    <name type="scientific">Eumeta variegata</name>
    <name type="common">Bagworm moth</name>
    <name type="synonym">Eumeta japonica</name>
    <dbReference type="NCBI Taxonomy" id="151549"/>
    <lineage>
        <taxon>Eukaryota</taxon>
        <taxon>Metazoa</taxon>
        <taxon>Ecdysozoa</taxon>
        <taxon>Arthropoda</taxon>
        <taxon>Hexapoda</taxon>
        <taxon>Insecta</taxon>
        <taxon>Pterygota</taxon>
        <taxon>Neoptera</taxon>
        <taxon>Endopterygota</taxon>
        <taxon>Lepidoptera</taxon>
        <taxon>Glossata</taxon>
        <taxon>Ditrysia</taxon>
        <taxon>Tineoidea</taxon>
        <taxon>Psychidae</taxon>
        <taxon>Oiketicinae</taxon>
        <taxon>Eumeta</taxon>
    </lineage>
</organism>
<proteinExistence type="predicted"/>
<dbReference type="AlphaFoldDB" id="A0A4C1T7I1"/>
<accession>A0A4C1T7I1</accession>
<dbReference type="GO" id="GO:0016791">
    <property type="term" value="F:phosphatase activity"/>
    <property type="evidence" value="ECO:0007669"/>
    <property type="project" value="InterPro"/>
</dbReference>
<dbReference type="Pfam" id="PF06888">
    <property type="entry name" value="Put_Phosphatase"/>
    <property type="match status" value="1"/>
</dbReference>
<reference evidence="1 2" key="1">
    <citation type="journal article" date="2019" name="Commun. Biol.">
        <title>The bagworm genome reveals a unique fibroin gene that provides high tensile strength.</title>
        <authorList>
            <person name="Kono N."/>
            <person name="Nakamura H."/>
            <person name="Ohtoshi R."/>
            <person name="Tomita M."/>
            <person name="Numata K."/>
            <person name="Arakawa K."/>
        </authorList>
    </citation>
    <scope>NUCLEOTIDE SEQUENCE [LARGE SCALE GENOMIC DNA]</scope>
</reference>
<dbReference type="InterPro" id="IPR016965">
    <property type="entry name" value="Pase_PHOSPHO-typ"/>
</dbReference>
<name>A0A4C1T7I1_EUMVA</name>
<dbReference type="EMBL" id="BGZK01000039">
    <property type="protein sequence ID" value="GBP10146.1"/>
    <property type="molecule type" value="Genomic_DNA"/>
</dbReference>
<dbReference type="Proteomes" id="UP000299102">
    <property type="component" value="Unassembled WGS sequence"/>
</dbReference>
<dbReference type="OrthoDB" id="10267182at2759"/>
<comment type="caution">
    <text evidence="1">The sequence shown here is derived from an EMBL/GenBank/DDBJ whole genome shotgun (WGS) entry which is preliminary data.</text>
</comment>
<gene>
    <name evidence="1" type="ORF">EVAR_77558_1</name>
</gene>
<evidence type="ECO:0000313" key="1">
    <source>
        <dbReference type="EMBL" id="GBP10146.1"/>
    </source>
</evidence>
<keyword evidence="2" id="KW-1185">Reference proteome</keyword>
<evidence type="ECO:0000313" key="2">
    <source>
        <dbReference type="Proteomes" id="UP000299102"/>
    </source>
</evidence>